<accession>A0A9Q3HC53</accession>
<evidence type="ECO:0000313" key="2">
    <source>
        <dbReference type="Proteomes" id="UP000765509"/>
    </source>
</evidence>
<name>A0A9Q3HC53_9BASI</name>
<reference evidence="1" key="1">
    <citation type="submission" date="2021-03" db="EMBL/GenBank/DDBJ databases">
        <title>Draft genome sequence of rust myrtle Austropuccinia psidii MF-1, a brazilian biotype.</title>
        <authorList>
            <person name="Quecine M.C."/>
            <person name="Pachon D.M.R."/>
            <person name="Bonatelli M.L."/>
            <person name="Correr F.H."/>
            <person name="Franceschini L.M."/>
            <person name="Leite T.F."/>
            <person name="Margarido G.R.A."/>
            <person name="Almeida C.A."/>
            <person name="Ferrarezi J.A."/>
            <person name="Labate C.A."/>
        </authorList>
    </citation>
    <scope>NUCLEOTIDE SEQUENCE</scope>
    <source>
        <strain evidence="1">MF-1</strain>
    </source>
</reference>
<sequence>MSWCLQPVDDKPTTFPVSRHHLQFLNNSMNQPNLKQIPDPLDTHTQACVWLHGKPNGLAPNIHVATEMGGVTGLWISQESLLENIPLKILKRRSKPSNTKSPNLQFIPLWSALKQRMKWRPT</sequence>
<proteinExistence type="predicted"/>
<gene>
    <name evidence="1" type="ORF">O181_039628</name>
</gene>
<evidence type="ECO:0000313" key="1">
    <source>
        <dbReference type="EMBL" id="MBW0499913.1"/>
    </source>
</evidence>
<keyword evidence="2" id="KW-1185">Reference proteome</keyword>
<organism evidence="1 2">
    <name type="scientific">Austropuccinia psidii MF-1</name>
    <dbReference type="NCBI Taxonomy" id="1389203"/>
    <lineage>
        <taxon>Eukaryota</taxon>
        <taxon>Fungi</taxon>
        <taxon>Dikarya</taxon>
        <taxon>Basidiomycota</taxon>
        <taxon>Pucciniomycotina</taxon>
        <taxon>Pucciniomycetes</taxon>
        <taxon>Pucciniales</taxon>
        <taxon>Sphaerophragmiaceae</taxon>
        <taxon>Austropuccinia</taxon>
    </lineage>
</organism>
<dbReference type="AlphaFoldDB" id="A0A9Q3HC53"/>
<dbReference type="EMBL" id="AVOT02015530">
    <property type="protein sequence ID" value="MBW0499913.1"/>
    <property type="molecule type" value="Genomic_DNA"/>
</dbReference>
<protein>
    <submittedName>
        <fullName evidence="1">Uncharacterized protein</fullName>
    </submittedName>
</protein>
<comment type="caution">
    <text evidence="1">The sequence shown here is derived from an EMBL/GenBank/DDBJ whole genome shotgun (WGS) entry which is preliminary data.</text>
</comment>
<dbReference type="Proteomes" id="UP000765509">
    <property type="component" value="Unassembled WGS sequence"/>
</dbReference>